<accession>A0AAE8MZB3</accession>
<comment type="caution">
    <text evidence="3">The sequence shown here is derived from an EMBL/GenBank/DDBJ whole genome shotgun (WGS) entry which is preliminary data.</text>
</comment>
<evidence type="ECO:0000313" key="3">
    <source>
        <dbReference type="EMBL" id="SPO02168.1"/>
    </source>
</evidence>
<evidence type="ECO:0000256" key="1">
    <source>
        <dbReference type="SAM" id="MobiDB-lite"/>
    </source>
</evidence>
<dbReference type="EMBL" id="ONZQ02000006">
    <property type="protein sequence ID" value="SPO02168.1"/>
    <property type="molecule type" value="Genomic_DNA"/>
</dbReference>
<feature type="domain" description="Peptidase A2" evidence="2">
    <location>
        <begin position="427"/>
        <end position="473"/>
    </location>
</feature>
<dbReference type="GO" id="GO:0006508">
    <property type="term" value="P:proteolysis"/>
    <property type="evidence" value="ECO:0007669"/>
    <property type="project" value="InterPro"/>
</dbReference>
<feature type="region of interest" description="Disordered" evidence="1">
    <location>
        <begin position="360"/>
        <end position="408"/>
    </location>
</feature>
<keyword evidence="4" id="KW-1185">Reference proteome</keyword>
<feature type="compositionally biased region" description="Polar residues" evidence="1">
    <location>
        <begin position="1"/>
        <end position="13"/>
    </location>
</feature>
<reference evidence="3" key="1">
    <citation type="submission" date="2018-03" db="EMBL/GenBank/DDBJ databases">
        <authorList>
            <person name="Guldener U."/>
        </authorList>
    </citation>
    <scope>NUCLEOTIDE SEQUENCE</scope>
</reference>
<sequence>MPVTTRSGLQTSDRLPGPGSRRQQHDQESREPPRKRRRTSRNAEERRPDTGTAAPESPITCGADGADDRPEGARAQAGRPGPETPSIFEKCPPRGAESRVGTFLGRVLGTGRPAMLSPGGSSEIHRPPTPHPSRGLSLPPSMTGERRHRWEPSIVIGRSLGENLSRAEMARRTVRQWEVLYEHTLENTPAAVGPILAQLEHSRRELDELEMNEENITPINNLPSTHQAAISARLSTLRSALSTSECPAESANILGAIRAYESSAIRYWSHWTLIWNGRVVDILPSYESFCADREARLDRYARIHSPGWLWYEAPLSDGGEEAPRAMRATVSVQNRNRWGLGSWNITMGFRRVKSYVSRESKGGVSRVEPTPKAKKGGGAPQSPASKEEEEEEERHHTQQSGAYTKDPARVRSSLTVADDPSAPQLYFDVLLDSGATFPSLYENDLKLMGIDRASYPAQSVVTVTTVGGRIETRLYEIRTTVCTSDGRSLVDASRPVWPAERHELGDIVPVMSIPAAADGAPGARLSGMLPFMASYVSVVPGAKTIWMGEDRRDVLGALKFPGQKRLGVRWDVGGAAELRDEAWHQPAIRFKQRISGDRWLVDRESPREPGASVLGIVNHRGEKLTEYRVEPRQAMMDAAGGLEPPNAPAVGGGAPSASIV</sequence>
<dbReference type="AlphaFoldDB" id="A0AAE8MZB3"/>
<organism evidence="3 4">
    <name type="scientific">Cephalotrichum gorgonifer</name>
    <dbReference type="NCBI Taxonomy" id="2041049"/>
    <lineage>
        <taxon>Eukaryota</taxon>
        <taxon>Fungi</taxon>
        <taxon>Dikarya</taxon>
        <taxon>Ascomycota</taxon>
        <taxon>Pezizomycotina</taxon>
        <taxon>Sordariomycetes</taxon>
        <taxon>Hypocreomycetidae</taxon>
        <taxon>Microascales</taxon>
        <taxon>Microascaceae</taxon>
        <taxon>Cephalotrichum</taxon>
    </lineage>
</organism>
<dbReference type="PROSITE" id="PS50175">
    <property type="entry name" value="ASP_PROT_RETROV"/>
    <property type="match status" value="1"/>
</dbReference>
<name>A0AAE8MZB3_9PEZI</name>
<dbReference type="InterPro" id="IPR001995">
    <property type="entry name" value="Peptidase_A2_cat"/>
</dbReference>
<evidence type="ECO:0000313" key="4">
    <source>
        <dbReference type="Proteomes" id="UP001187682"/>
    </source>
</evidence>
<dbReference type="Proteomes" id="UP001187682">
    <property type="component" value="Unassembled WGS sequence"/>
</dbReference>
<protein>
    <recommendedName>
        <fullName evidence="2">Peptidase A2 domain-containing protein</fullName>
    </recommendedName>
</protein>
<feature type="compositionally biased region" description="Basic and acidic residues" evidence="1">
    <location>
        <begin position="23"/>
        <end position="32"/>
    </location>
</feature>
<feature type="region of interest" description="Disordered" evidence="1">
    <location>
        <begin position="1"/>
        <end position="146"/>
    </location>
</feature>
<gene>
    <name evidence="3" type="ORF">DNG_04841</name>
</gene>
<proteinExistence type="predicted"/>
<dbReference type="GO" id="GO:0004190">
    <property type="term" value="F:aspartic-type endopeptidase activity"/>
    <property type="evidence" value="ECO:0007669"/>
    <property type="project" value="InterPro"/>
</dbReference>
<evidence type="ECO:0000259" key="2">
    <source>
        <dbReference type="PROSITE" id="PS50175"/>
    </source>
</evidence>